<accession>A0A2P2LWB3</accession>
<protein>
    <submittedName>
        <fullName evidence="1">Uncharacterized protein MANES_05G205200</fullName>
    </submittedName>
</protein>
<name>A0A2P2LWB3_RHIMU</name>
<evidence type="ECO:0000313" key="1">
    <source>
        <dbReference type="EMBL" id="MBX22233.1"/>
    </source>
</evidence>
<dbReference type="EMBL" id="GGEC01041749">
    <property type="protein sequence ID" value="MBX22233.1"/>
    <property type="molecule type" value="Transcribed_RNA"/>
</dbReference>
<organism evidence="1">
    <name type="scientific">Rhizophora mucronata</name>
    <name type="common">Asiatic mangrove</name>
    <dbReference type="NCBI Taxonomy" id="61149"/>
    <lineage>
        <taxon>Eukaryota</taxon>
        <taxon>Viridiplantae</taxon>
        <taxon>Streptophyta</taxon>
        <taxon>Embryophyta</taxon>
        <taxon>Tracheophyta</taxon>
        <taxon>Spermatophyta</taxon>
        <taxon>Magnoliopsida</taxon>
        <taxon>eudicotyledons</taxon>
        <taxon>Gunneridae</taxon>
        <taxon>Pentapetalae</taxon>
        <taxon>rosids</taxon>
        <taxon>fabids</taxon>
        <taxon>Malpighiales</taxon>
        <taxon>Rhizophoraceae</taxon>
        <taxon>Rhizophora</taxon>
    </lineage>
</organism>
<dbReference type="AlphaFoldDB" id="A0A2P2LWB3"/>
<dbReference type="EMBL" id="GGEC01041752">
    <property type="protein sequence ID" value="MBX22236.1"/>
    <property type="molecule type" value="Transcribed_RNA"/>
</dbReference>
<sequence>MLKNKDSPGRLIRIKYLLFTIRPDICLSLRCKCKCNSLTHGIFLGPGPSSSLILGFICLVNVSNLRHQRIIWIRICQQGADRQKNLGYCKGRAPLLFEDVKTDASIAVDIWVENLRTEGNLRWFKRVIGREVKRYKENTTSKWAVSRAHNRCLPVKHVISNRTSAA</sequence>
<reference evidence="1" key="1">
    <citation type="submission" date="2018-02" db="EMBL/GenBank/DDBJ databases">
        <title>Rhizophora mucronata_Transcriptome.</title>
        <authorList>
            <person name="Meera S.P."/>
            <person name="Sreeshan A."/>
            <person name="Augustine A."/>
        </authorList>
    </citation>
    <scope>NUCLEOTIDE SEQUENCE</scope>
    <source>
        <tissue evidence="1">Leaf</tissue>
    </source>
</reference>
<proteinExistence type="predicted"/>
<dbReference type="EMBL" id="GGEC01041756">
    <property type="protein sequence ID" value="MBX22240.1"/>
    <property type="molecule type" value="Transcribed_RNA"/>
</dbReference>